<reference evidence="2" key="1">
    <citation type="submission" date="2023-03" db="EMBL/GenBank/DDBJ databases">
        <title>Massive genome expansion in bonnet fungi (Mycena s.s.) driven by repeated elements and novel gene families across ecological guilds.</title>
        <authorList>
            <consortium name="Lawrence Berkeley National Laboratory"/>
            <person name="Harder C.B."/>
            <person name="Miyauchi S."/>
            <person name="Viragh M."/>
            <person name="Kuo A."/>
            <person name="Thoen E."/>
            <person name="Andreopoulos B."/>
            <person name="Lu D."/>
            <person name="Skrede I."/>
            <person name="Drula E."/>
            <person name="Henrissat B."/>
            <person name="Morin E."/>
            <person name="Kohler A."/>
            <person name="Barry K."/>
            <person name="LaButti K."/>
            <person name="Morin E."/>
            <person name="Salamov A."/>
            <person name="Lipzen A."/>
            <person name="Mereny Z."/>
            <person name="Hegedus B."/>
            <person name="Baldrian P."/>
            <person name="Stursova M."/>
            <person name="Weitz H."/>
            <person name="Taylor A."/>
            <person name="Grigoriev I.V."/>
            <person name="Nagy L.G."/>
            <person name="Martin F."/>
            <person name="Kauserud H."/>
        </authorList>
    </citation>
    <scope>NUCLEOTIDE SEQUENCE</scope>
    <source>
        <strain evidence="2">CBHHK002</strain>
    </source>
</reference>
<dbReference type="Pfam" id="PF16804">
    <property type="entry name" value="DUF5071"/>
    <property type="match status" value="1"/>
</dbReference>
<keyword evidence="3" id="KW-1185">Reference proteome</keyword>
<proteinExistence type="predicted"/>
<dbReference type="CDD" id="cd11743">
    <property type="entry name" value="Cthe_2751_like"/>
    <property type="match status" value="1"/>
</dbReference>
<dbReference type="AlphaFoldDB" id="A0AAD7EV09"/>
<organism evidence="2 3">
    <name type="scientific">Mycena albidolilacea</name>
    <dbReference type="NCBI Taxonomy" id="1033008"/>
    <lineage>
        <taxon>Eukaryota</taxon>
        <taxon>Fungi</taxon>
        <taxon>Dikarya</taxon>
        <taxon>Basidiomycota</taxon>
        <taxon>Agaricomycotina</taxon>
        <taxon>Agaricomycetes</taxon>
        <taxon>Agaricomycetidae</taxon>
        <taxon>Agaricales</taxon>
        <taxon>Marasmiineae</taxon>
        <taxon>Mycenaceae</taxon>
        <taxon>Mycena</taxon>
    </lineage>
</organism>
<feature type="domain" description="DUF5071" evidence="1">
    <location>
        <begin position="140"/>
        <end position="260"/>
    </location>
</feature>
<sequence>MSNNPDVSELANLSALDFAAVVPSILPSIDWRHQNAHWSIQGEVRELLVSRLGTAPPSLEDPLVSAIHSSLADTTPDAAQLKFPLVSQIIGDLPRECIEPYRDPLALLVTDPPEGDSGTIRTISEASADILEFLDASEAWVPRHKCDDLAIRSLDLLVHTAEEMRPHVPGLLGWLQDPNWPPFPECLRQLERFPEIVIDPIREILRSGYDGVWEFPLLQFLQEVPPDLMEMAREEVERIVQRPTQSEIDSEVDVIAIECLQAMDNWAERRKR</sequence>
<dbReference type="InterPro" id="IPR038692">
    <property type="entry name" value="Cthe_2751_sf"/>
</dbReference>
<accession>A0AAD7EV09</accession>
<comment type="caution">
    <text evidence="2">The sequence shown here is derived from an EMBL/GenBank/DDBJ whole genome shotgun (WGS) entry which is preliminary data.</text>
</comment>
<evidence type="ECO:0000313" key="2">
    <source>
        <dbReference type="EMBL" id="KAJ7353441.1"/>
    </source>
</evidence>
<dbReference type="EMBL" id="JARIHO010000011">
    <property type="protein sequence ID" value="KAJ7353441.1"/>
    <property type="molecule type" value="Genomic_DNA"/>
</dbReference>
<protein>
    <recommendedName>
        <fullName evidence="1">DUF5071 domain-containing protein</fullName>
    </recommendedName>
</protein>
<gene>
    <name evidence="2" type="ORF">DFH08DRAFT_856881</name>
</gene>
<dbReference type="InterPro" id="IPR031837">
    <property type="entry name" value="DUF5071"/>
</dbReference>
<dbReference type="Gene3D" id="1.25.40.750">
    <property type="entry name" value="Domain of unknown function DUF5071"/>
    <property type="match status" value="1"/>
</dbReference>
<evidence type="ECO:0000259" key="1">
    <source>
        <dbReference type="Pfam" id="PF16804"/>
    </source>
</evidence>
<evidence type="ECO:0000313" key="3">
    <source>
        <dbReference type="Proteomes" id="UP001218218"/>
    </source>
</evidence>
<name>A0AAD7EV09_9AGAR</name>
<dbReference type="Proteomes" id="UP001218218">
    <property type="component" value="Unassembled WGS sequence"/>
</dbReference>